<feature type="transmembrane region" description="Helical" evidence="6">
    <location>
        <begin position="115"/>
        <end position="139"/>
    </location>
</feature>
<keyword evidence="4 6" id="KW-0472">Membrane</keyword>
<evidence type="ECO:0000256" key="6">
    <source>
        <dbReference type="SAM" id="Phobius"/>
    </source>
</evidence>
<evidence type="ECO:0000256" key="1">
    <source>
        <dbReference type="ARBA" id="ARBA00004141"/>
    </source>
</evidence>
<evidence type="ECO:0000313" key="10">
    <source>
        <dbReference type="Proteomes" id="UP000274922"/>
    </source>
</evidence>
<keyword evidence="10" id="KW-1185">Reference proteome</keyword>
<feature type="compositionally biased region" description="Low complexity" evidence="5">
    <location>
        <begin position="76"/>
        <end position="89"/>
    </location>
</feature>
<evidence type="ECO:0000313" key="7">
    <source>
        <dbReference type="EMBL" id="RKO97297.1"/>
    </source>
</evidence>
<dbReference type="PANTHER" id="PTHR36460">
    <property type="entry name" value="UPF0132 DOMAIN PROTEIN (AFU_ORTHOLOGUE AFUA_3G10255)"/>
    <property type="match status" value="1"/>
</dbReference>
<reference evidence="9 10" key="1">
    <citation type="journal article" date="2018" name="Nat. Microbiol.">
        <title>Leveraging single-cell genomics to expand the fungal tree of life.</title>
        <authorList>
            <person name="Ahrendt S.R."/>
            <person name="Quandt C.A."/>
            <person name="Ciobanu D."/>
            <person name="Clum A."/>
            <person name="Salamov A."/>
            <person name="Andreopoulos B."/>
            <person name="Cheng J.F."/>
            <person name="Woyke T."/>
            <person name="Pelin A."/>
            <person name="Henrissat B."/>
            <person name="Reynolds N.K."/>
            <person name="Benny G.L."/>
            <person name="Smith M.E."/>
            <person name="James T.Y."/>
            <person name="Grigoriev I.V."/>
        </authorList>
    </citation>
    <scope>NUCLEOTIDE SEQUENCE [LARGE SCALE GENOMIC DNA]</scope>
    <source>
        <strain evidence="9 10">ATCC 52028</strain>
    </source>
</reference>
<reference evidence="8" key="2">
    <citation type="submission" date="2018-04" db="EMBL/GenBank/DDBJ databases">
        <title>Leveraging single-cell genomics to expand the Fungal Tree of Life.</title>
        <authorList>
            <consortium name="DOE Joint Genome Institute"/>
            <person name="Ahrendt S.R."/>
            <person name="Quandt C.A."/>
            <person name="Ciobanu D."/>
            <person name="Clum A."/>
            <person name="Salamov A."/>
            <person name="Andreopoulos B."/>
            <person name="Cheng J.-F."/>
            <person name="Woyke T."/>
            <person name="Pelin A."/>
            <person name="Henrissat B."/>
            <person name="Benny G.L."/>
            <person name="Smith M.E."/>
            <person name="James T.Y."/>
            <person name="Grigoriev I.V."/>
        </authorList>
    </citation>
    <scope>NUCLEOTIDE SEQUENCE</scope>
    <source>
        <strain evidence="8">ATCC 52028</strain>
    </source>
</reference>
<dbReference type="Proteomes" id="UP000274922">
    <property type="component" value="Unassembled WGS sequence"/>
</dbReference>
<feature type="compositionally biased region" description="Low complexity" evidence="5">
    <location>
        <begin position="36"/>
        <end position="51"/>
    </location>
</feature>
<dbReference type="EMBL" id="ML014310">
    <property type="protein sequence ID" value="RKO99186.1"/>
    <property type="molecule type" value="Genomic_DNA"/>
</dbReference>
<feature type="transmembrane region" description="Helical" evidence="6">
    <location>
        <begin position="151"/>
        <end position="173"/>
    </location>
</feature>
<evidence type="ECO:0008006" key="11">
    <source>
        <dbReference type="Google" id="ProtNLM"/>
    </source>
</evidence>
<proteinExistence type="predicted"/>
<dbReference type="STRING" id="1555241.A0A4V1ITJ7"/>
<reference evidence="7" key="3">
    <citation type="submission" date="2018-08" db="EMBL/GenBank/DDBJ databases">
        <title>Leveraging single-cell genomics to expand the Fungal Tree of Life.</title>
        <authorList>
            <consortium name="DOE Joint Genome Institute"/>
            <person name="Ahrendt S.R."/>
            <person name="Quandt C.A."/>
            <person name="Ciobanu D."/>
            <person name="Clum A."/>
            <person name="Salamov A."/>
            <person name="Andreopoulos B."/>
            <person name="Cheng J.-F."/>
            <person name="Woyke T."/>
            <person name="Pelin A."/>
            <person name="Henrissat B."/>
            <person name="Reynolds N."/>
            <person name="Benny G.L."/>
            <person name="Smith M.E."/>
            <person name="James T.Y."/>
            <person name="Grigoriev I.V."/>
        </authorList>
    </citation>
    <scope>NUCLEOTIDE SEQUENCE</scope>
    <source>
        <strain evidence="7">ATCC 52028</strain>
    </source>
</reference>
<dbReference type="PANTHER" id="PTHR36460:SF1">
    <property type="entry name" value="UPF0132 DOMAIN PROTEIN (AFU_ORTHOLOGUE AFUA_3G10255)"/>
    <property type="match status" value="1"/>
</dbReference>
<evidence type="ECO:0000313" key="8">
    <source>
        <dbReference type="EMBL" id="RKO99186.1"/>
    </source>
</evidence>
<accession>A0A4V1ITJ7</accession>
<dbReference type="EMBL" id="ML009322">
    <property type="protein sequence ID" value="RKO97297.1"/>
    <property type="molecule type" value="Genomic_DNA"/>
</dbReference>
<organism evidence="7 9">
    <name type="scientific">Caulochytrium protostelioides</name>
    <dbReference type="NCBI Taxonomy" id="1555241"/>
    <lineage>
        <taxon>Eukaryota</taxon>
        <taxon>Fungi</taxon>
        <taxon>Fungi incertae sedis</taxon>
        <taxon>Chytridiomycota</taxon>
        <taxon>Chytridiomycota incertae sedis</taxon>
        <taxon>Chytridiomycetes</taxon>
        <taxon>Caulochytriales</taxon>
        <taxon>Caulochytriaceae</taxon>
        <taxon>Caulochytrium</taxon>
    </lineage>
</organism>
<dbReference type="AlphaFoldDB" id="A0A4V1ITJ7"/>
<gene>
    <name evidence="7" type="ORF">CAUPRSCDRAFT_11021</name>
    <name evidence="8" type="ORF">CXG81DRAFT_28035</name>
</gene>
<evidence type="ECO:0000256" key="2">
    <source>
        <dbReference type="ARBA" id="ARBA00022692"/>
    </source>
</evidence>
<evidence type="ECO:0000256" key="5">
    <source>
        <dbReference type="SAM" id="MobiDB-lite"/>
    </source>
</evidence>
<dbReference type="Proteomes" id="UP000268535">
    <property type="component" value="Unassembled WGS sequence"/>
</dbReference>
<dbReference type="OrthoDB" id="5546837at2759"/>
<feature type="region of interest" description="Disordered" evidence="5">
    <location>
        <begin position="1"/>
        <end position="99"/>
    </location>
</feature>
<evidence type="ECO:0000256" key="4">
    <source>
        <dbReference type="ARBA" id="ARBA00023136"/>
    </source>
</evidence>
<feature type="compositionally biased region" description="Low complexity" evidence="5">
    <location>
        <begin position="1"/>
        <end position="21"/>
    </location>
</feature>
<protein>
    <recommendedName>
        <fullName evidence="11">DUF4870 domain-containing protein</fullName>
    </recommendedName>
</protein>
<keyword evidence="2 6" id="KW-0812">Transmembrane</keyword>
<comment type="subcellular location">
    <subcellularLocation>
        <location evidence="1">Membrane</location>
        <topology evidence="1">Multi-pass membrane protein</topology>
    </subcellularLocation>
</comment>
<keyword evidence="3 6" id="KW-1133">Transmembrane helix</keyword>
<evidence type="ECO:0000256" key="3">
    <source>
        <dbReference type="ARBA" id="ARBA00022989"/>
    </source>
</evidence>
<sequence length="223" mass="22988">MSGYQSSARSAARSSTAPTPTVHDARGHTSIVFDTAGASPVLPSAALPPSGKSASPSREGLAEGSAGASVAPRDPPSAAAPGAYGQYPPSGRPPLAPDPDDADDFFLTSKYATALSVPAGVAAALAYVPLGIIGAVLLLQIERHNAYVRFHAYQSFYANGISVAAWVVLALVFGWGSLAWLLAVAAAVFNLWLAYQAYSNGDALERYIVPYAGPYAANHVQGR</sequence>
<name>A0A4V1ITJ7_9FUNG</name>
<evidence type="ECO:0000313" key="9">
    <source>
        <dbReference type="Proteomes" id="UP000268535"/>
    </source>
</evidence>
<dbReference type="GO" id="GO:0016020">
    <property type="term" value="C:membrane"/>
    <property type="evidence" value="ECO:0007669"/>
    <property type="project" value="UniProtKB-SubCell"/>
</dbReference>